<feature type="transmembrane region" description="Helical" evidence="10">
    <location>
        <begin position="81"/>
        <end position="99"/>
    </location>
</feature>
<evidence type="ECO:0000256" key="6">
    <source>
        <dbReference type="ARBA" id="ARBA00023098"/>
    </source>
</evidence>
<dbReference type="EMBL" id="JAKGAS010000013">
    <property type="protein sequence ID" value="MCF2950038.1"/>
    <property type="molecule type" value="Genomic_DNA"/>
</dbReference>
<evidence type="ECO:0000256" key="9">
    <source>
        <dbReference type="ARBA" id="ARBA00023264"/>
    </source>
</evidence>
<comment type="similarity">
    <text evidence="10">Belongs to the PlsY family.</text>
</comment>
<comment type="pathway">
    <text evidence="10">Lipid metabolism; phospholipid metabolism.</text>
</comment>
<evidence type="ECO:0000313" key="12">
    <source>
        <dbReference type="Proteomes" id="UP001521137"/>
    </source>
</evidence>
<evidence type="ECO:0000256" key="7">
    <source>
        <dbReference type="ARBA" id="ARBA00023136"/>
    </source>
</evidence>
<dbReference type="GO" id="GO:0004366">
    <property type="term" value="F:glycerol-3-phosphate O-acyltransferase activity"/>
    <property type="evidence" value="ECO:0007669"/>
    <property type="project" value="UniProtKB-EC"/>
</dbReference>
<feature type="transmembrane region" description="Helical" evidence="10">
    <location>
        <begin position="111"/>
        <end position="133"/>
    </location>
</feature>
<evidence type="ECO:0000256" key="5">
    <source>
        <dbReference type="ARBA" id="ARBA00022989"/>
    </source>
</evidence>
<dbReference type="RefSeq" id="WP_235314140.1">
    <property type="nucleotide sequence ID" value="NZ_JAKGAS010000013.1"/>
</dbReference>
<feature type="transmembrane region" description="Helical" evidence="10">
    <location>
        <begin position="153"/>
        <end position="175"/>
    </location>
</feature>
<dbReference type="PANTHER" id="PTHR30309">
    <property type="entry name" value="INNER MEMBRANE PROTEIN YGIH"/>
    <property type="match status" value="1"/>
</dbReference>
<evidence type="ECO:0000256" key="1">
    <source>
        <dbReference type="ARBA" id="ARBA00022475"/>
    </source>
</evidence>
<comment type="subcellular location">
    <subcellularLocation>
        <location evidence="10">Cell membrane</location>
        <topology evidence="10">Multi-pass membrane protein</topology>
    </subcellularLocation>
</comment>
<evidence type="ECO:0000313" key="11">
    <source>
        <dbReference type="EMBL" id="MCF2950038.1"/>
    </source>
</evidence>
<evidence type="ECO:0000256" key="3">
    <source>
        <dbReference type="ARBA" id="ARBA00022679"/>
    </source>
</evidence>
<dbReference type="Proteomes" id="UP001521137">
    <property type="component" value="Unassembled WGS sequence"/>
</dbReference>
<name>A0ABS9DAU2_9ALTE</name>
<protein>
    <recommendedName>
        <fullName evidence="10">Glycerol-3-phosphate acyltransferase</fullName>
    </recommendedName>
    <alternativeName>
        <fullName evidence="10">Acyl-PO4 G3P acyltransferase</fullName>
    </alternativeName>
    <alternativeName>
        <fullName evidence="10">Acyl-phosphate--glycerol-3-phosphate acyltransferase</fullName>
    </alternativeName>
    <alternativeName>
        <fullName evidence="10">G3P acyltransferase</fullName>
        <shortName evidence="10">GPAT</shortName>
        <ecNumber evidence="10">2.3.1.275</ecNumber>
    </alternativeName>
    <alternativeName>
        <fullName evidence="10">Lysophosphatidic acid synthase</fullName>
        <shortName evidence="10">LPA synthase</shortName>
    </alternativeName>
</protein>
<sequence>MTALTILMFAIAYLLGSISSAILVCKLFNLGDPRLQGSGNPGATNVFRLGGKTPALFVLIFDVLKGTVPVWFSYYLGLQPVYLAFVAIFACLGHMYPLFFQFKGGKAVATALGATLPLGADLAAMLLSTWILISYLTNYSSLASITTFILAPIFTWIVKPDYAIPVAILSTLIIVRHRKNIVRLIFKQETKIRDKKQIK</sequence>
<keyword evidence="11" id="KW-0012">Acyltransferase</keyword>
<keyword evidence="5 10" id="KW-1133">Transmembrane helix</keyword>
<keyword evidence="4 10" id="KW-0812">Transmembrane</keyword>
<evidence type="ECO:0000256" key="4">
    <source>
        <dbReference type="ARBA" id="ARBA00022692"/>
    </source>
</evidence>
<keyword evidence="3 10" id="KW-0808">Transferase</keyword>
<keyword evidence="9 10" id="KW-1208">Phospholipid metabolism</keyword>
<dbReference type="NCBIfam" id="TIGR00023">
    <property type="entry name" value="glycerol-3-phosphate 1-O-acyltransferase PlsY"/>
    <property type="match status" value="1"/>
</dbReference>
<comment type="caution">
    <text evidence="11">The sequence shown here is derived from an EMBL/GenBank/DDBJ whole genome shotgun (WGS) entry which is preliminary data.</text>
</comment>
<dbReference type="EC" id="2.3.1.275" evidence="10"/>
<evidence type="ECO:0000256" key="10">
    <source>
        <dbReference type="HAMAP-Rule" id="MF_01043"/>
    </source>
</evidence>
<reference evidence="11 12" key="1">
    <citation type="submission" date="2022-01" db="EMBL/GenBank/DDBJ databases">
        <title>Paraglaciecola sp. G1-23.</title>
        <authorList>
            <person name="Jin M.S."/>
            <person name="Han D.M."/>
            <person name="Kim H.M."/>
            <person name="Jeon C.O."/>
        </authorList>
    </citation>
    <scope>NUCLEOTIDE SEQUENCE [LARGE SCALE GENOMIC DNA]</scope>
    <source>
        <strain evidence="11 12">G1-23</strain>
    </source>
</reference>
<keyword evidence="1 10" id="KW-1003">Cell membrane</keyword>
<gene>
    <name evidence="10 11" type="primary">plsY</name>
    <name evidence="11" type="ORF">L0668_18105</name>
</gene>
<evidence type="ECO:0000256" key="2">
    <source>
        <dbReference type="ARBA" id="ARBA00022516"/>
    </source>
</evidence>
<keyword evidence="12" id="KW-1185">Reference proteome</keyword>
<comment type="subunit">
    <text evidence="10">Probably interacts with PlsX.</text>
</comment>
<dbReference type="HAMAP" id="MF_01043">
    <property type="entry name" value="PlsY"/>
    <property type="match status" value="1"/>
</dbReference>
<dbReference type="SMART" id="SM01207">
    <property type="entry name" value="G3P_acyltransf"/>
    <property type="match status" value="1"/>
</dbReference>
<keyword evidence="8 10" id="KW-0594">Phospholipid biosynthesis</keyword>
<organism evidence="11 12">
    <name type="scientific">Paraglaciecola algarum</name>
    <dbReference type="NCBI Taxonomy" id="3050085"/>
    <lineage>
        <taxon>Bacteria</taxon>
        <taxon>Pseudomonadati</taxon>
        <taxon>Pseudomonadota</taxon>
        <taxon>Gammaproteobacteria</taxon>
        <taxon>Alteromonadales</taxon>
        <taxon>Alteromonadaceae</taxon>
        <taxon>Paraglaciecola</taxon>
    </lineage>
</organism>
<keyword evidence="7 10" id="KW-0472">Membrane</keyword>
<proteinExistence type="inferred from homology"/>
<accession>A0ABS9DAU2</accession>
<dbReference type="PANTHER" id="PTHR30309:SF0">
    <property type="entry name" value="GLYCEROL-3-PHOSPHATE ACYLTRANSFERASE-RELATED"/>
    <property type="match status" value="1"/>
</dbReference>
<evidence type="ECO:0000256" key="8">
    <source>
        <dbReference type="ARBA" id="ARBA00023209"/>
    </source>
</evidence>
<keyword evidence="2 10" id="KW-0444">Lipid biosynthesis</keyword>
<dbReference type="Pfam" id="PF02660">
    <property type="entry name" value="G3P_acyltransf"/>
    <property type="match status" value="1"/>
</dbReference>
<comment type="function">
    <text evidence="10">Catalyzes the transfer of an acyl group from acyl-phosphate (acyl-PO(4)) to glycerol-3-phosphate (G3P) to form lysophosphatidic acid (LPA). This enzyme utilizes acyl-phosphate as fatty acyl donor, but not acyl-CoA or acyl-ACP.</text>
</comment>
<keyword evidence="6 10" id="KW-0443">Lipid metabolism</keyword>
<feature type="transmembrane region" description="Helical" evidence="10">
    <location>
        <begin position="6"/>
        <end position="28"/>
    </location>
</feature>
<comment type="catalytic activity">
    <reaction evidence="10">
        <text>an acyl phosphate + sn-glycerol 3-phosphate = a 1-acyl-sn-glycero-3-phosphate + phosphate</text>
        <dbReference type="Rhea" id="RHEA:34075"/>
        <dbReference type="ChEBI" id="CHEBI:43474"/>
        <dbReference type="ChEBI" id="CHEBI:57597"/>
        <dbReference type="ChEBI" id="CHEBI:57970"/>
        <dbReference type="ChEBI" id="CHEBI:59918"/>
        <dbReference type="EC" id="2.3.1.275"/>
    </reaction>
</comment>
<dbReference type="InterPro" id="IPR003811">
    <property type="entry name" value="G3P_acylTferase_PlsY"/>
</dbReference>